<gene>
    <name evidence="1" type="ORF">EV420DRAFT_922058</name>
</gene>
<dbReference type="Proteomes" id="UP001175211">
    <property type="component" value="Unassembled WGS sequence"/>
</dbReference>
<keyword evidence="2" id="KW-1185">Reference proteome</keyword>
<reference evidence="1" key="1">
    <citation type="submission" date="2023-06" db="EMBL/GenBank/DDBJ databases">
        <authorList>
            <consortium name="Lawrence Berkeley National Laboratory"/>
            <person name="Ahrendt S."/>
            <person name="Sahu N."/>
            <person name="Indic B."/>
            <person name="Wong-Bajracharya J."/>
            <person name="Merenyi Z."/>
            <person name="Ke H.-M."/>
            <person name="Monk M."/>
            <person name="Kocsube S."/>
            <person name="Drula E."/>
            <person name="Lipzen A."/>
            <person name="Balint B."/>
            <person name="Henrissat B."/>
            <person name="Andreopoulos B."/>
            <person name="Martin F.M."/>
            <person name="Harder C.B."/>
            <person name="Rigling D."/>
            <person name="Ford K.L."/>
            <person name="Foster G.D."/>
            <person name="Pangilinan J."/>
            <person name="Papanicolaou A."/>
            <person name="Barry K."/>
            <person name="LaButti K."/>
            <person name="Viragh M."/>
            <person name="Koriabine M."/>
            <person name="Yan M."/>
            <person name="Riley R."/>
            <person name="Champramary S."/>
            <person name="Plett K.L."/>
            <person name="Tsai I.J."/>
            <person name="Slot J."/>
            <person name="Sipos G."/>
            <person name="Plett J."/>
            <person name="Nagy L.G."/>
            <person name="Grigoriev I.V."/>
        </authorList>
    </citation>
    <scope>NUCLEOTIDE SEQUENCE</scope>
    <source>
        <strain evidence="1">CCBAS 213</strain>
    </source>
</reference>
<evidence type="ECO:0000313" key="1">
    <source>
        <dbReference type="EMBL" id="KAK0445639.1"/>
    </source>
</evidence>
<organism evidence="1 2">
    <name type="scientific">Armillaria tabescens</name>
    <name type="common">Ringless honey mushroom</name>
    <name type="synonym">Agaricus tabescens</name>
    <dbReference type="NCBI Taxonomy" id="1929756"/>
    <lineage>
        <taxon>Eukaryota</taxon>
        <taxon>Fungi</taxon>
        <taxon>Dikarya</taxon>
        <taxon>Basidiomycota</taxon>
        <taxon>Agaricomycotina</taxon>
        <taxon>Agaricomycetes</taxon>
        <taxon>Agaricomycetidae</taxon>
        <taxon>Agaricales</taxon>
        <taxon>Marasmiineae</taxon>
        <taxon>Physalacriaceae</taxon>
        <taxon>Desarmillaria</taxon>
    </lineage>
</organism>
<dbReference type="EMBL" id="JAUEPS010000049">
    <property type="protein sequence ID" value="KAK0445639.1"/>
    <property type="molecule type" value="Genomic_DNA"/>
</dbReference>
<dbReference type="GeneID" id="85367546"/>
<proteinExistence type="predicted"/>
<name>A0AA39MTN6_ARMTA</name>
<comment type="caution">
    <text evidence="1">The sequence shown here is derived from an EMBL/GenBank/DDBJ whole genome shotgun (WGS) entry which is preliminary data.</text>
</comment>
<accession>A0AA39MTN6</accession>
<evidence type="ECO:0000313" key="2">
    <source>
        <dbReference type="Proteomes" id="UP001175211"/>
    </source>
</evidence>
<sequence>MRRLFNFCGNSFHSVLPVTLFGSWVPFPRPSCIRRFSHIISGNWFQIPYIKIGSSIFFYNSFNQVVRGVVENTSRMTDGTQMVVIRCDNGRIITLPSASVIQLG</sequence>
<protein>
    <submittedName>
        <fullName evidence="1">Uncharacterized protein</fullName>
    </submittedName>
</protein>
<dbReference type="AlphaFoldDB" id="A0AA39MTN6"/>
<dbReference type="RefSeq" id="XP_060325543.1">
    <property type="nucleotide sequence ID" value="XM_060483998.1"/>
</dbReference>